<name>A0A9P0HJ26_NEZVI</name>
<protein>
    <submittedName>
        <fullName evidence="1">Uncharacterized protein</fullName>
    </submittedName>
</protein>
<reference evidence="1" key="1">
    <citation type="submission" date="2022-01" db="EMBL/GenBank/DDBJ databases">
        <authorList>
            <person name="King R."/>
        </authorList>
    </citation>
    <scope>NUCLEOTIDE SEQUENCE</scope>
</reference>
<dbReference type="AlphaFoldDB" id="A0A9P0HJ26"/>
<gene>
    <name evidence="1" type="ORF">NEZAVI_LOCUS11625</name>
</gene>
<proteinExistence type="predicted"/>
<evidence type="ECO:0000313" key="2">
    <source>
        <dbReference type="Proteomes" id="UP001152798"/>
    </source>
</evidence>
<dbReference type="EMBL" id="OV725081">
    <property type="protein sequence ID" value="CAH1402918.1"/>
    <property type="molecule type" value="Genomic_DNA"/>
</dbReference>
<organism evidence="1 2">
    <name type="scientific">Nezara viridula</name>
    <name type="common">Southern green stink bug</name>
    <name type="synonym">Cimex viridulus</name>
    <dbReference type="NCBI Taxonomy" id="85310"/>
    <lineage>
        <taxon>Eukaryota</taxon>
        <taxon>Metazoa</taxon>
        <taxon>Ecdysozoa</taxon>
        <taxon>Arthropoda</taxon>
        <taxon>Hexapoda</taxon>
        <taxon>Insecta</taxon>
        <taxon>Pterygota</taxon>
        <taxon>Neoptera</taxon>
        <taxon>Paraneoptera</taxon>
        <taxon>Hemiptera</taxon>
        <taxon>Heteroptera</taxon>
        <taxon>Panheteroptera</taxon>
        <taxon>Pentatomomorpha</taxon>
        <taxon>Pentatomoidea</taxon>
        <taxon>Pentatomidae</taxon>
        <taxon>Pentatominae</taxon>
        <taxon>Nezara</taxon>
    </lineage>
</organism>
<dbReference type="Proteomes" id="UP001152798">
    <property type="component" value="Chromosome 5"/>
</dbReference>
<dbReference type="OrthoDB" id="10435400at2759"/>
<sequence length="206" mass="23444">MSIVDTILEFLLLKERIGRSLGIIHEDSGDGEDEASKDRFDLNNWLDEELKTVSKQMVKNGCTRMLQARKFVLCRERALTVCRTVNLRLILEPGELPDVSTITGSVSEREWMAFTHIYGKRDKIGSYPNDTANRVPRGGFSWRFGFWGKNYQLPLWTTRRLMARKMSHASIKSTILFCGSRNLSEFYAFYCPGLNGSGGLCSSNDL</sequence>
<accession>A0A9P0HJ26</accession>
<evidence type="ECO:0000313" key="1">
    <source>
        <dbReference type="EMBL" id="CAH1402918.1"/>
    </source>
</evidence>
<keyword evidence="2" id="KW-1185">Reference proteome</keyword>